<feature type="compositionally biased region" description="Basic and acidic residues" evidence="1">
    <location>
        <begin position="154"/>
        <end position="169"/>
    </location>
</feature>
<feature type="compositionally biased region" description="Basic and acidic residues" evidence="1">
    <location>
        <begin position="19"/>
        <end position="33"/>
    </location>
</feature>
<dbReference type="AlphaFoldDB" id="A0A813UAC6"/>
<feature type="compositionally biased region" description="Low complexity" evidence="1">
    <location>
        <begin position="119"/>
        <end position="153"/>
    </location>
</feature>
<organism evidence="2 3">
    <name type="scientific">Brachionus calyciflorus</name>
    <dbReference type="NCBI Taxonomy" id="104777"/>
    <lineage>
        <taxon>Eukaryota</taxon>
        <taxon>Metazoa</taxon>
        <taxon>Spiralia</taxon>
        <taxon>Gnathifera</taxon>
        <taxon>Rotifera</taxon>
        <taxon>Eurotatoria</taxon>
        <taxon>Monogononta</taxon>
        <taxon>Pseudotrocha</taxon>
        <taxon>Ploima</taxon>
        <taxon>Brachionidae</taxon>
        <taxon>Brachionus</taxon>
    </lineage>
</organism>
<dbReference type="GO" id="GO:0005654">
    <property type="term" value="C:nucleoplasm"/>
    <property type="evidence" value="ECO:0007669"/>
    <property type="project" value="TreeGrafter"/>
</dbReference>
<dbReference type="EMBL" id="CAJNOC010000951">
    <property type="protein sequence ID" value="CAF0820600.1"/>
    <property type="molecule type" value="Genomic_DNA"/>
</dbReference>
<dbReference type="PANTHER" id="PTHR24149">
    <property type="entry name" value="ANKYRIN REPEAT DOMAIN-CONTAINING PROTEIN 12"/>
    <property type="match status" value="1"/>
</dbReference>
<name>A0A813UAC6_9BILA</name>
<feature type="compositionally biased region" description="Polar residues" evidence="1">
    <location>
        <begin position="271"/>
        <end position="283"/>
    </location>
</feature>
<feature type="compositionally biased region" description="Acidic residues" evidence="1">
    <location>
        <begin position="71"/>
        <end position="81"/>
    </location>
</feature>
<dbReference type="InterPro" id="IPR053210">
    <property type="entry name" value="ANKRD12"/>
</dbReference>
<feature type="region of interest" description="Disordered" evidence="1">
    <location>
        <begin position="1"/>
        <end position="258"/>
    </location>
</feature>
<dbReference type="Proteomes" id="UP000663879">
    <property type="component" value="Unassembled WGS sequence"/>
</dbReference>
<feature type="region of interest" description="Disordered" evidence="1">
    <location>
        <begin position="271"/>
        <end position="322"/>
    </location>
</feature>
<comment type="caution">
    <text evidence="2">The sequence shown here is derived from an EMBL/GenBank/DDBJ whole genome shotgun (WGS) entry which is preliminary data.</text>
</comment>
<feature type="compositionally biased region" description="Basic and acidic residues" evidence="1">
    <location>
        <begin position="189"/>
        <end position="199"/>
    </location>
</feature>
<feature type="compositionally biased region" description="Low complexity" evidence="1">
    <location>
        <begin position="241"/>
        <end position="255"/>
    </location>
</feature>
<feature type="compositionally biased region" description="Polar residues" evidence="1">
    <location>
        <begin position="1"/>
        <end position="16"/>
    </location>
</feature>
<dbReference type="PANTHER" id="PTHR24149:SF14">
    <property type="entry name" value="ANKYRIN REPEAT DOMAIN 12"/>
    <property type="match status" value="1"/>
</dbReference>
<evidence type="ECO:0000256" key="1">
    <source>
        <dbReference type="SAM" id="MobiDB-lite"/>
    </source>
</evidence>
<evidence type="ECO:0000313" key="3">
    <source>
        <dbReference type="Proteomes" id="UP000663879"/>
    </source>
</evidence>
<dbReference type="OrthoDB" id="5806726at2759"/>
<reference evidence="2" key="1">
    <citation type="submission" date="2021-02" db="EMBL/GenBank/DDBJ databases">
        <authorList>
            <person name="Nowell W R."/>
        </authorList>
    </citation>
    <scope>NUCLEOTIDE SEQUENCE</scope>
    <source>
        <strain evidence="2">Ploen Becks lab</strain>
    </source>
</reference>
<gene>
    <name evidence="2" type="ORF">OXX778_LOCUS7445</name>
</gene>
<accession>A0A813UAC6</accession>
<sequence length="609" mass="69111">MNPENPSETSKNSLNDDSSETKKIGRNSKKSEREEGEIDDDEDDDEYENYSDEEEPKNLETKQDVQFTEQDSYESDDDDYDLNNKRLRIDEGEDINNSNNNNINNNVQESKNIEPEGDFSSASSSVSAFSTTSVKTEISVISSTSLQTSNSTQKTDEEIKTPKKQEKLKVPPLKIICSNPNGGLPYIKSADDPKNEISTRSKTGAKTNRTESPVPSSKTTPSRRNNNNNIGRLSPLVKVRSGSPSSDSSIPINGNESDNIIRRKLRSHTRLQQNGDGISQAFKSPSSSPPTVSNTESNEDLTENNKIDSNKLNENSQGMESQVSLNVDAVQSQQVEQHVINGQIHELIMGNSASNCIKKFYQIRNEVSKRRTSQMQASNKDKLPKNLQEFLLLRRNYLIRQNKEVRQSIPILKPPNDMPEELKELFTKQEKERYKLRLRHKVEQDKLIILYEQEILRCFNKQSINNFNQMVPMSFCSIIKDAEVYSLYKNQQTLESQRPNSLTDPIIQEDILLSHLNDIKQKFLVFKNDMIKRQLNESDALFAVQKMAFQSKIRDLSLNNECLNVPIVNVNSKFELFDAASLFASQQQRHLPSTGSSHLVSLVSLSSIM</sequence>
<keyword evidence="3" id="KW-1185">Reference proteome</keyword>
<feature type="compositionally biased region" description="Acidic residues" evidence="1">
    <location>
        <begin position="34"/>
        <end position="55"/>
    </location>
</feature>
<feature type="compositionally biased region" description="Low complexity" evidence="1">
    <location>
        <begin position="95"/>
        <end position="106"/>
    </location>
</feature>
<proteinExistence type="predicted"/>
<evidence type="ECO:0000313" key="2">
    <source>
        <dbReference type="EMBL" id="CAF0820600.1"/>
    </source>
</evidence>
<feature type="compositionally biased region" description="Polar residues" evidence="1">
    <location>
        <begin position="312"/>
        <end position="322"/>
    </location>
</feature>
<feature type="compositionally biased region" description="Polar residues" evidence="1">
    <location>
        <begin position="200"/>
        <end position="231"/>
    </location>
</feature>
<protein>
    <submittedName>
        <fullName evidence="2">Uncharacterized protein</fullName>
    </submittedName>
</protein>